<organism evidence="11 12">
    <name type="scientific">Actinia tenebrosa</name>
    <name type="common">Australian red waratah sea anemone</name>
    <dbReference type="NCBI Taxonomy" id="6105"/>
    <lineage>
        <taxon>Eukaryota</taxon>
        <taxon>Metazoa</taxon>
        <taxon>Cnidaria</taxon>
        <taxon>Anthozoa</taxon>
        <taxon>Hexacorallia</taxon>
        <taxon>Actiniaria</taxon>
        <taxon>Actiniidae</taxon>
        <taxon>Actinia</taxon>
    </lineage>
</organism>
<evidence type="ECO:0000313" key="12">
    <source>
        <dbReference type="RefSeq" id="XP_031551901.1"/>
    </source>
</evidence>
<proteinExistence type="predicted"/>
<evidence type="ECO:0000256" key="8">
    <source>
        <dbReference type="ARBA" id="ARBA00023136"/>
    </source>
</evidence>
<dbReference type="PANTHER" id="PTHR22906:SF43">
    <property type="entry name" value="PROPERDIN"/>
    <property type="match status" value="1"/>
</dbReference>
<evidence type="ECO:0000256" key="10">
    <source>
        <dbReference type="SAM" id="SignalP"/>
    </source>
</evidence>
<comment type="subcellular location">
    <subcellularLocation>
        <location evidence="1">Membrane</location>
        <topology evidence="1">Single-pass membrane protein</topology>
    </subcellularLocation>
    <subcellularLocation>
        <location evidence="2">Secreted</location>
    </subcellularLocation>
</comment>
<dbReference type="OrthoDB" id="446173at2759"/>
<dbReference type="SMART" id="SM00209">
    <property type="entry name" value="TSP1"/>
    <property type="match status" value="5"/>
</dbReference>
<dbReference type="InterPro" id="IPR000884">
    <property type="entry name" value="TSP1_rpt"/>
</dbReference>
<evidence type="ECO:0000256" key="3">
    <source>
        <dbReference type="ARBA" id="ARBA00022525"/>
    </source>
</evidence>
<dbReference type="Pfam" id="PF00090">
    <property type="entry name" value="TSP_1"/>
    <property type="match status" value="5"/>
</dbReference>
<dbReference type="PROSITE" id="PS50092">
    <property type="entry name" value="TSP1"/>
    <property type="match status" value="5"/>
</dbReference>
<dbReference type="PRINTS" id="PR01705">
    <property type="entry name" value="TSP1REPEAT"/>
</dbReference>
<keyword evidence="11" id="KW-1185">Reference proteome</keyword>
<evidence type="ECO:0000256" key="6">
    <source>
        <dbReference type="ARBA" id="ARBA00022737"/>
    </source>
</evidence>
<dbReference type="InterPro" id="IPR036383">
    <property type="entry name" value="TSP1_rpt_sf"/>
</dbReference>
<gene>
    <name evidence="12" type="primary">LOC116289164</name>
</gene>
<keyword evidence="7" id="KW-1133">Transmembrane helix</keyword>
<dbReference type="RefSeq" id="XP_031551901.1">
    <property type="nucleotide sequence ID" value="XM_031696041.1"/>
</dbReference>
<dbReference type="GO" id="GO:0016020">
    <property type="term" value="C:membrane"/>
    <property type="evidence" value="ECO:0007669"/>
    <property type="project" value="UniProtKB-SubCell"/>
</dbReference>
<evidence type="ECO:0000256" key="9">
    <source>
        <dbReference type="ARBA" id="ARBA00023157"/>
    </source>
</evidence>
<dbReference type="InParanoid" id="A0A6P8H8R0"/>
<keyword evidence="6" id="KW-0677">Repeat</keyword>
<keyword evidence="4" id="KW-0812">Transmembrane</keyword>
<evidence type="ECO:0000256" key="2">
    <source>
        <dbReference type="ARBA" id="ARBA00004613"/>
    </source>
</evidence>
<dbReference type="FunFam" id="2.20.100.10:FF:000001">
    <property type="entry name" value="semaphorin-5A isoform X1"/>
    <property type="match status" value="1"/>
</dbReference>
<feature type="chain" id="PRO_5028160978" evidence="10">
    <location>
        <begin position="24"/>
        <end position="471"/>
    </location>
</feature>
<evidence type="ECO:0000256" key="4">
    <source>
        <dbReference type="ARBA" id="ARBA00022692"/>
    </source>
</evidence>
<dbReference type="SUPFAM" id="SSF82895">
    <property type="entry name" value="TSP-1 type 1 repeat"/>
    <property type="match status" value="4"/>
</dbReference>
<dbReference type="FunFam" id="2.20.100.10:FF:000007">
    <property type="entry name" value="Thrombospondin 1"/>
    <property type="match status" value="2"/>
</dbReference>
<keyword evidence="8" id="KW-0472">Membrane</keyword>
<dbReference type="InterPro" id="IPR052065">
    <property type="entry name" value="Compl_asym_regulator"/>
</dbReference>
<keyword evidence="3" id="KW-0964">Secreted</keyword>
<sequence>MKSLVIIPIFLVLLSLFLEVTDSEPRFLRFRFRLGIRRRRYNVCRPVNCAVSGWTRWSHCSQSCGPSGVQTRHRHITRSQKCGGQCNHPLHQSRPCNRFCLHGGWMVYNKRCRCKYGNYGKCCERGKTVNGRWSGWSKWSRCSKTCGYGLKYRTRSCTNPRPSYGGRRCYGISRQSQKCYIRRRCPVNGGWSKWSKWSAPSKTCGIGLKYRTRSCTNPRPANNGRRCYGVSKQYMTVIQRRCTVNGGWSRWSAWSKCSKTCGSGLQVRRRYCTKPKPSYGGRGCSGKSRDVRTCHLTECIHYTHRGCFGDSRSRAMPVFLKKLSYYSGAVAKCAKLASSHKYKCFGVQNGRECWSGPNAHQTYNKYGECPDKCKNGNGGKFANDVYCFRGVPGAPTQAPKTHPPTTEGPKPTQQDCWSEWVYSDCTKPCGCGYKARTRYCKCGGGKYGSCKGLRLETFKCNCHQCGPPIDA</sequence>
<dbReference type="Proteomes" id="UP000515163">
    <property type="component" value="Unplaced"/>
</dbReference>
<reference evidence="12" key="1">
    <citation type="submission" date="2025-08" db="UniProtKB">
        <authorList>
            <consortium name="RefSeq"/>
        </authorList>
    </citation>
    <scope>IDENTIFICATION</scope>
    <source>
        <tissue evidence="12">Tentacle</tissue>
    </source>
</reference>
<dbReference type="Gene3D" id="2.20.100.10">
    <property type="entry name" value="Thrombospondin type-1 (TSP1) repeat"/>
    <property type="match status" value="4"/>
</dbReference>
<dbReference type="AlphaFoldDB" id="A0A6P8H8R0"/>
<feature type="signal peptide" evidence="10">
    <location>
        <begin position="1"/>
        <end position="23"/>
    </location>
</feature>
<keyword evidence="9" id="KW-1015">Disulfide bond</keyword>
<evidence type="ECO:0000256" key="7">
    <source>
        <dbReference type="ARBA" id="ARBA00022989"/>
    </source>
</evidence>
<evidence type="ECO:0000256" key="5">
    <source>
        <dbReference type="ARBA" id="ARBA00022729"/>
    </source>
</evidence>
<keyword evidence="5 10" id="KW-0732">Signal</keyword>
<name>A0A6P8H8R0_ACTTE</name>
<dbReference type="PANTHER" id="PTHR22906">
    <property type="entry name" value="PROPERDIN"/>
    <property type="match status" value="1"/>
</dbReference>
<evidence type="ECO:0000313" key="11">
    <source>
        <dbReference type="Proteomes" id="UP000515163"/>
    </source>
</evidence>
<evidence type="ECO:0000256" key="1">
    <source>
        <dbReference type="ARBA" id="ARBA00004167"/>
    </source>
</evidence>
<protein>
    <submittedName>
        <fullName evidence="12">Hemicentin-1-like</fullName>
    </submittedName>
</protein>
<dbReference type="KEGG" id="aten:116289164"/>
<accession>A0A6P8H8R0</accession>
<dbReference type="GeneID" id="116289164"/>